<evidence type="ECO:0000313" key="2">
    <source>
        <dbReference type="EMBL" id="QPR80177.1"/>
    </source>
</evidence>
<organism evidence="2 3">
    <name type="scientific">Bacillus tropicus</name>
    <dbReference type="NCBI Taxonomy" id="2026188"/>
    <lineage>
        <taxon>Bacteria</taxon>
        <taxon>Bacillati</taxon>
        <taxon>Bacillota</taxon>
        <taxon>Bacilli</taxon>
        <taxon>Bacillales</taxon>
        <taxon>Bacillaceae</taxon>
        <taxon>Bacillus</taxon>
        <taxon>Bacillus cereus group</taxon>
    </lineage>
</organism>
<evidence type="ECO:0008006" key="4">
    <source>
        <dbReference type="Google" id="ProtNLM"/>
    </source>
</evidence>
<dbReference type="EMBL" id="CP065739">
    <property type="protein sequence ID" value="QPR80177.1"/>
    <property type="molecule type" value="Genomic_DNA"/>
</dbReference>
<feature type="transmembrane region" description="Helical" evidence="1">
    <location>
        <begin position="30"/>
        <end position="50"/>
    </location>
</feature>
<name>A0A7T2QK21_9BACI</name>
<feature type="transmembrane region" description="Helical" evidence="1">
    <location>
        <begin position="7"/>
        <end position="24"/>
    </location>
</feature>
<keyword evidence="1" id="KW-1133">Transmembrane helix</keyword>
<keyword evidence="1" id="KW-0472">Membrane</keyword>
<protein>
    <recommendedName>
        <fullName evidence="4">DUF445 family protein</fullName>
    </recommendedName>
</protein>
<dbReference type="Proteomes" id="UP000594791">
    <property type="component" value="Chromosome"/>
</dbReference>
<accession>A0A7T2QK21</accession>
<reference evidence="2 3" key="1">
    <citation type="submission" date="2020-12" db="EMBL/GenBank/DDBJ databases">
        <title>FDA dAtabase for Regulatory Grade micrObial Sequences (FDA-ARGOS): Supporting development and validation of Infectious Disease Dx tests.</title>
        <authorList>
            <person name="Nelson B."/>
            <person name="Plummer A."/>
            <person name="Tallon L."/>
            <person name="Sadzewicz L."/>
            <person name="Zhao X."/>
            <person name="Boylan J."/>
            <person name="Ott S."/>
            <person name="Bowen H."/>
            <person name="Vavikolanu K."/>
            <person name="Mehta A."/>
            <person name="Aluvathingal J."/>
            <person name="Nadendla S."/>
            <person name="Myers T."/>
            <person name="Yan Y."/>
            <person name="Sichtig H."/>
        </authorList>
    </citation>
    <scope>NUCLEOTIDE SEQUENCE [LARGE SCALE GENOMIC DNA]</scope>
    <source>
        <strain evidence="2 3">FDAARGOS_920</strain>
    </source>
</reference>
<sequence>MLKLKYFVFGFFSSIFGILVYHLMNSVFPVPIIATIIGSTTAGLITYISLRENLSYTSRKDLASAVPDKIEAVDTLEIKVNNYIENISPDKMKEETLLFHEKFLYISRAAPEEDIKTELEEMENLLKGVLYKGIKDTLSDIETQGVEITKLSAKVDAETLVLVLDFVKVVKTEIKDLTSEFTVSMESLLNRKGTNQTISREMVKEAEEIIYKFAKEKMLNFKGEGYSLIERKGEKLTSLFEKKRKEFIGELIVYGKSTKRLSNSIFGDEFLSEKWTKIFRK</sequence>
<evidence type="ECO:0000313" key="3">
    <source>
        <dbReference type="Proteomes" id="UP000594791"/>
    </source>
</evidence>
<proteinExistence type="predicted"/>
<evidence type="ECO:0000256" key="1">
    <source>
        <dbReference type="SAM" id="Phobius"/>
    </source>
</evidence>
<keyword evidence="1" id="KW-0812">Transmembrane</keyword>
<gene>
    <name evidence="2" type="ORF">I6G77_13605</name>
</gene>
<keyword evidence="3" id="KW-1185">Reference proteome</keyword>
<dbReference type="RefSeq" id="WP_042514695.1">
    <property type="nucleotide sequence ID" value="NZ_CP065739.1"/>
</dbReference>